<dbReference type="GO" id="GO:0005886">
    <property type="term" value="C:plasma membrane"/>
    <property type="evidence" value="ECO:0007669"/>
    <property type="project" value="TreeGrafter"/>
</dbReference>
<dbReference type="OrthoDB" id="444338at2759"/>
<dbReference type="AlphaFoldDB" id="A0A3N0XSY2"/>
<reference evidence="12 13" key="1">
    <citation type="submission" date="2018-10" db="EMBL/GenBank/DDBJ databases">
        <title>Genome assembly for a Yunnan-Guizhou Plateau 3E fish, Anabarilius grahami (Regan), and its evolutionary and genetic applications.</title>
        <authorList>
            <person name="Jiang W."/>
        </authorList>
    </citation>
    <scope>NUCLEOTIDE SEQUENCE [LARGE SCALE GENOMIC DNA]</scope>
    <source>
        <strain evidence="12">AG-KIZ</strain>
        <tissue evidence="12">Muscle</tissue>
    </source>
</reference>
<evidence type="ECO:0000256" key="4">
    <source>
        <dbReference type="ARBA" id="ARBA00022553"/>
    </source>
</evidence>
<keyword evidence="13" id="KW-1185">Reference proteome</keyword>
<evidence type="ECO:0000256" key="3">
    <source>
        <dbReference type="ARBA" id="ARBA00005350"/>
    </source>
</evidence>
<accession>A0A3N0XSY2</accession>
<feature type="compositionally biased region" description="Low complexity" evidence="11">
    <location>
        <begin position="32"/>
        <end position="44"/>
    </location>
</feature>
<evidence type="ECO:0000256" key="11">
    <source>
        <dbReference type="SAM" id="MobiDB-lite"/>
    </source>
</evidence>
<gene>
    <name evidence="12" type="ORF">DPX16_17962</name>
</gene>
<dbReference type="Pfam" id="PF03803">
    <property type="entry name" value="Scramblase"/>
    <property type="match status" value="1"/>
</dbReference>
<evidence type="ECO:0000256" key="2">
    <source>
        <dbReference type="ARBA" id="ARBA00004606"/>
    </source>
</evidence>
<name>A0A3N0XSY2_ANAGA</name>
<dbReference type="PANTHER" id="PTHR23248">
    <property type="entry name" value="PHOSPHOLIPID SCRAMBLASE-RELATED"/>
    <property type="match status" value="1"/>
</dbReference>
<evidence type="ECO:0000256" key="7">
    <source>
        <dbReference type="ARBA" id="ARBA00022989"/>
    </source>
</evidence>
<evidence type="ECO:0000313" key="13">
    <source>
        <dbReference type="Proteomes" id="UP000281406"/>
    </source>
</evidence>
<dbReference type="Proteomes" id="UP000281406">
    <property type="component" value="Unassembled WGS sequence"/>
</dbReference>
<comment type="caution">
    <text evidence="12">The sequence shown here is derived from an EMBL/GenBank/DDBJ whole genome shotgun (WGS) entry which is preliminary data.</text>
</comment>
<feature type="region of interest" description="Disordered" evidence="11">
    <location>
        <begin position="200"/>
        <end position="245"/>
    </location>
</feature>
<dbReference type="GO" id="GO:0017128">
    <property type="term" value="F:phospholipid scramblase activity"/>
    <property type="evidence" value="ECO:0007669"/>
    <property type="project" value="InterPro"/>
</dbReference>
<keyword evidence="6" id="KW-0106">Calcium</keyword>
<keyword evidence="9" id="KW-0564">Palmitate</keyword>
<organism evidence="12 13">
    <name type="scientific">Anabarilius grahami</name>
    <name type="common">Kanglang fish</name>
    <name type="synonym">Barilius grahami</name>
    <dbReference type="NCBI Taxonomy" id="495550"/>
    <lineage>
        <taxon>Eukaryota</taxon>
        <taxon>Metazoa</taxon>
        <taxon>Chordata</taxon>
        <taxon>Craniata</taxon>
        <taxon>Vertebrata</taxon>
        <taxon>Euteleostomi</taxon>
        <taxon>Actinopterygii</taxon>
        <taxon>Neopterygii</taxon>
        <taxon>Teleostei</taxon>
        <taxon>Ostariophysi</taxon>
        <taxon>Cypriniformes</taxon>
        <taxon>Xenocyprididae</taxon>
        <taxon>Xenocypridinae</taxon>
        <taxon>Xenocypridinae incertae sedis</taxon>
        <taxon>Anabarilius</taxon>
    </lineage>
</organism>
<evidence type="ECO:0000256" key="9">
    <source>
        <dbReference type="ARBA" id="ARBA00023139"/>
    </source>
</evidence>
<evidence type="ECO:0000256" key="6">
    <source>
        <dbReference type="ARBA" id="ARBA00022837"/>
    </source>
</evidence>
<comment type="cofactor">
    <cofactor evidence="1">
        <name>Ca(2+)</name>
        <dbReference type="ChEBI" id="CHEBI:29108"/>
    </cofactor>
</comment>
<protein>
    <submittedName>
        <fullName evidence="12">Phospholipid scramblase 2</fullName>
    </submittedName>
</protein>
<keyword evidence="10" id="KW-0449">Lipoprotein</keyword>
<dbReference type="PANTHER" id="PTHR23248:SF38">
    <property type="entry name" value="PHOSPHOLIPID SCRAMBLASE 1"/>
    <property type="match status" value="1"/>
</dbReference>
<feature type="compositionally biased region" description="Polar residues" evidence="11">
    <location>
        <begin position="226"/>
        <end position="237"/>
    </location>
</feature>
<evidence type="ECO:0000256" key="1">
    <source>
        <dbReference type="ARBA" id="ARBA00001913"/>
    </source>
</evidence>
<comment type="subcellular location">
    <subcellularLocation>
        <location evidence="2">Membrane</location>
        <topology evidence="2">Single-pass type II membrane protein</topology>
    </subcellularLocation>
</comment>
<keyword evidence="4" id="KW-0597">Phosphoprotein</keyword>
<keyword evidence="7" id="KW-1133">Transmembrane helix</keyword>
<feature type="compositionally biased region" description="Pro residues" evidence="11">
    <location>
        <begin position="84"/>
        <end position="95"/>
    </location>
</feature>
<dbReference type="InterPro" id="IPR005552">
    <property type="entry name" value="Scramblase"/>
</dbReference>
<feature type="region of interest" description="Disordered" evidence="11">
    <location>
        <begin position="15"/>
        <end position="139"/>
    </location>
</feature>
<sequence>MDVCDLKPRRCLVILGCPPKNDHPNPTPQPEGPALAPPAAELQPDNQPPPVQPALNPSEPSNPTPHQVQPHGGCPSQKDLTNPMPQPEGPAPAPPATELHPDNQPPPVQPALNSSDPSNPAPHQVQLHGACPPQNQFANPMPQLEGIEMVSLATELKNPPPPVQTVMNPSVPINAVPCQINLYGGYPVQCYLPNPMSQPEAPALAPPAELQPVNQPAPVQPVMNPSGPSNPAPQQGQPYAGYPVQNYLPNPIPQPGQYIAAYPIGGYGVAGAAPQRAGIHPCNQPAPVQPVMNPSGPINPTPHQGQLYAAAPPAELQPVNQPAPVQPVVNPSGPINPTPHQGQLYAAAPPAELQPVNQPAPVQPVVNPSGPINPTPDQVQPYAAPAVPPLVIPYGVPPGLHYLTQINQVLIHQKISFVEMLTSFETNNQYEIKNCIGQEIYHAKEKSDCFTRNFCGSARGFQMRITDNMGQEVIRLYRPMRCILQEIEVQSPLGVTIGYVKQEWSFFLPRFSILGPNNEVLLKIHGPFLPFKCCGDVNFEDIMFFDKGGQLFLKLLK</sequence>
<evidence type="ECO:0000313" key="12">
    <source>
        <dbReference type="EMBL" id="ROJ33140.1"/>
    </source>
</evidence>
<evidence type="ECO:0000256" key="5">
    <source>
        <dbReference type="ARBA" id="ARBA00022692"/>
    </source>
</evidence>
<keyword evidence="8" id="KW-0472">Membrane</keyword>
<dbReference type="EMBL" id="RJVU01061675">
    <property type="protein sequence ID" value="ROJ33140.1"/>
    <property type="molecule type" value="Genomic_DNA"/>
</dbReference>
<proteinExistence type="inferred from homology"/>
<keyword evidence="5" id="KW-0812">Transmembrane</keyword>
<comment type="similarity">
    <text evidence="3">Belongs to the phospholipid scramblase family.</text>
</comment>
<evidence type="ECO:0000256" key="10">
    <source>
        <dbReference type="ARBA" id="ARBA00023288"/>
    </source>
</evidence>
<feature type="compositionally biased region" description="Polar residues" evidence="11">
    <location>
        <begin position="58"/>
        <end position="67"/>
    </location>
</feature>
<evidence type="ECO:0000256" key="8">
    <source>
        <dbReference type="ARBA" id="ARBA00023136"/>
    </source>
</evidence>
<feature type="compositionally biased region" description="Low complexity" evidence="11">
    <location>
        <begin position="200"/>
        <end position="225"/>
    </location>
</feature>